<reference evidence="1 2" key="1">
    <citation type="journal article" date="2019" name="Commun. Biol.">
        <title>The bagworm genome reveals a unique fibroin gene that provides high tensile strength.</title>
        <authorList>
            <person name="Kono N."/>
            <person name="Nakamura H."/>
            <person name="Ohtoshi R."/>
            <person name="Tomita M."/>
            <person name="Numata K."/>
            <person name="Arakawa K."/>
        </authorList>
    </citation>
    <scope>NUCLEOTIDE SEQUENCE [LARGE SCALE GENOMIC DNA]</scope>
</reference>
<dbReference type="EMBL" id="BGZK01001104">
    <property type="protein sequence ID" value="GBP71321.1"/>
    <property type="molecule type" value="Genomic_DNA"/>
</dbReference>
<dbReference type="OrthoDB" id="6627079at2759"/>
<name>A0A4C1Y516_EUMVA</name>
<gene>
    <name evidence="1" type="ORF">EVAR_57705_1</name>
</gene>
<evidence type="ECO:0000313" key="2">
    <source>
        <dbReference type="Proteomes" id="UP000299102"/>
    </source>
</evidence>
<sequence length="102" mass="12098">MAPSRRNVQVAAAAFIILHTLVNKKKKRRSLPRWWVKKLYQERLEYGNRLLHDIGFEEDVTNFVRMSTVDFEHLLQSIETKVKKNDTYMRPAITVKERLAIT</sequence>
<proteinExistence type="predicted"/>
<protein>
    <submittedName>
        <fullName evidence="1">Uncharacterized protein</fullName>
    </submittedName>
</protein>
<keyword evidence="2" id="KW-1185">Reference proteome</keyword>
<evidence type="ECO:0000313" key="1">
    <source>
        <dbReference type="EMBL" id="GBP71321.1"/>
    </source>
</evidence>
<dbReference type="Proteomes" id="UP000299102">
    <property type="component" value="Unassembled WGS sequence"/>
</dbReference>
<organism evidence="1 2">
    <name type="scientific">Eumeta variegata</name>
    <name type="common">Bagworm moth</name>
    <name type="synonym">Eumeta japonica</name>
    <dbReference type="NCBI Taxonomy" id="151549"/>
    <lineage>
        <taxon>Eukaryota</taxon>
        <taxon>Metazoa</taxon>
        <taxon>Ecdysozoa</taxon>
        <taxon>Arthropoda</taxon>
        <taxon>Hexapoda</taxon>
        <taxon>Insecta</taxon>
        <taxon>Pterygota</taxon>
        <taxon>Neoptera</taxon>
        <taxon>Endopterygota</taxon>
        <taxon>Lepidoptera</taxon>
        <taxon>Glossata</taxon>
        <taxon>Ditrysia</taxon>
        <taxon>Tineoidea</taxon>
        <taxon>Psychidae</taxon>
        <taxon>Oiketicinae</taxon>
        <taxon>Eumeta</taxon>
    </lineage>
</organism>
<comment type="caution">
    <text evidence="1">The sequence shown here is derived from an EMBL/GenBank/DDBJ whole genome shotgun (WGS) entry which is preliminary data.</text>
</comment>
<dbReference type="STRING" id="151549.A0A4C1Y516"/>
<dbReference type="AlphaFoldDB" id="A0A4C1Y516"/>
<accession>A0A4C1Y516</accession>